<dbReference type="EMBL" id="JAXCMD010000001">
    <property type="protein sequence ID" value="MDY0850439.1"/>
    <property type="molecule type" value="Genomic_DNA"/>
</dbReference>
<feature type="transmembrane region" description="Helical" evidence="1">
    <location>
        <begin position="51"/>
        <end position="68"/>
    </location>
</feature>
<organism evidence="2 3">
    <name type="scientific">Bacillus thuringiensis</name>
    <dbReference type="NCBI Taxonomy" id="1428"/>
    <lineage>
        <taxon>Bacteria</taxon>
        <taxon>Bacillati</taxon>
        <taxon>Bacillota</taxon>
        <taxon>Bacilli</taxon>
        <taxon>Bacillales</taxon>
        <taxon>Bacillaceae</taxon>
        <taxon>Bacillus</taxon>
        <taxon>Bacillus cereus group</taxon>
    </lineage>
</organism>
<feature type="transmembrane region" description="Helical" evidence="1">
    <location>
        <begin position="17"/>
        <end position="39"/>
    </location>
</feature>
<keyword evidence="1" id="KW-0472">Membrane</keyword>
<proteinExistence type="predicted"/>
<comment type="caution">
    <text evidence="2">The sequence shown here is derived from an EMBL/GenBank/DDBJ whole genome shotgun (WGS) entry which is preliminary data.</text>
</comment>
<evidence type="ECO:0000256" key="1">
    <source>
        <dbReference type="SAM" id="Phobius"/>
    </source>
</evidence>
<evidence type="ECO:0000313" key="3">
    <source>
        <dbReference type="Proteomes" id="UP001274571"/>
    </source>
</evidence>
<accession>A0AAW9G8S2</accession>
<name>A0AAW9G8S2_BACTU</name>
<dbReference type="Proteomes" id="UP001274571">
    <property type="component" value="Unassembled WGS sequence"/>
</dbReference>
<reference evidence="2" key="1">
    <citation type="submission" date="2023-11" db="EMBL/GenBank/DDBJ databases">
        <title>Genome Sequence of Bacillus thuringiensis stain BLB 30AF.</title>
        <authorList>
            <person name="Farhat A."/>
        </authorList>
    </citation>
    <scope>NUCLEOTIDE SEQUENCE</scope>
    <source>
        <strain evidence="2">BLB30AF</strain>
    </source>
</reference>
<keyword evidence="1" id="KW-1133">Transmembrane helix</keyword>
<dbReference type="AlphaFoldDB" id="A0AAW9G8S2"/>
<protein>
    <submittedName>
        <fullName evidence="2">Uncharacterized protein</fullName>
    </submittedName>
</protein>
<sequence length="105" mass="12470">MVIVNFYRLKQNENTRFVYALSEVSLGMLIILVAIWSFIPNARVVDFLNTIKIYFYFYGGIYVAVRGLETLKKHFDYTSVKPRVYMVDISKERILEKYLNKRINS</sequence>
<evidence type="ECO:0000313" key="2">
    <source>
        <dbReference type="EMBL" id="MDY0850439.1"/>
    </source>
</evidence>
<gene>
    <name evidence="2" type="ORF">SOH20_05820</name>
</gene>
<keyword evidence="1" id="KW-0812">Transmembrane</keyword>